<feature type="domain" description="Thiamine pyrophosphate enzyme central" evidence="4">
    <location>
        <begin position="196"/>
        <end position="334"/>
    </location>
</feature>
<comment type="caution">
    <text evidence="7">The sequence shown here is derived from an EMBL/GenBank/DDBJ whole genome shotgun (WGS) entry which is preliminary data.</text>
</comment>
<proteinExistence type="inferred from homology"/>
<dbReference type="InterPro" id="IPR029035">
    <property type="entry name" value="DHS-like_NAD/FAD-binding_dom"/>
</dbReference>
<evidence type="ECO:0000313" key="8">
    <source>
        <dbReference type="Proteomes" id="UP000253759"/>
    </source>
</evidence>
<dbReference type="PANTHER" id="PTHR18968">
    <property type="entry name" value="THIAMINE PYROPHOSPHATE ENZYMES"/>
    <property type="match status" value="1"/>
</dbReference>
<evidence type="ECO:0000313" key="7">
    <source>
        <dbReference type="EMBL" id="RDE08939.1"/>
    </source>
</evidence>
<dbReference type="Pfam" id="PF00205">
    <property type="entry name" value="TPP_enzyme_M"/>
    <property type="match status" value="1"/>
</dbReference>
<dbReference type="Gene3D" id="3.40.50.1220">
    <property type="entry name" value="TPP-binding domain"/>
    <property type="match status" value="1"/>
</dbReference>
<protein>
    <submittedName>
        <fullName evidence="7">Thiamine pyrophosphate-binding protein</fullName>
    </submittedName>
</protein>
<dbReference type="InterPro" id="IPR000399">
    <property type="entry name" value="TPP-bd_CS"/>
</dbReference>
<dbReference type="FunFam" id="3.40.50.970:FF:000007">
    <property type="entry name" value="Acetolactate synthase"/>
    <property type="match status" value="1"/>
</dbReference>
<dbReference type="CDD" id="cd00568">
    <property type="entry name" value="TPP_enzymes"/>
    <property type="match status" value="1"/>
</dbReference>
<dbReference type="Proteomes" id="UP000253759">
    <property type="component" value="Unassembled WGS sequence"/>
</dbReference>
<dbReference type="GO" id="GO:0009099">
    <property type="term" value="P:L-valine biosynthetic process"/>
    <property type="evidence" value="ECO:0007669"/>
    <property type="project" value="TreeGrafter"/>
</dbReference>
<dbReference type="OrthoDB" id="4494979at2"/>
<evidence type="ECO:0000259" key="5">
    <source>
        <dbReference type="Pfam" id="PF02775"/>
    </source>
</evidence>
<dbReference type="GO" id="GO:0030976">
    <property type="term" value="F:thiamine pyrophosphate binding"/>
    <property type="evidence" value="ECO:0007669"/>
    <property type="project" value="InterPro"/>
</dbReference>
<accession>A0A369W4I6</accession>
<dbReference type="InterPro" id="IPR012000">
    <property type="entry name" value="Thiamin_PyroP_enz_cen_dom"/>
</dbReference>
<dbReference type="GO" id="GO:0050660">
    <property type="term" value="F:flavin adenine dinucleotide binding"/>
    <property type="evidence" value="ECO:0007669"/>
    <property type="project" value="TreeGrafter"/>
</dbReference>
<dbReference type="InterPro" id="IPR012001">
    <property type="entry name" value="Thiamin_PyroP_enz_TPP-bd_dom"/>
</dbReference>
<organism evidence="7 8">
    <name type="scientific">Pelagibacterium lacus</name>
    <dbReference type="NCBI Taxonomy" id="2282655"/>
    <lineage>
        <taxon>Bacteria</taxon>
        <taxon>Pseudomonadati</taxon>
        <taxon>Pseudomonadota</taxon>
        <taxon>Alphaproteobacteria</taxon>
        <taxon>Hyphomicrobiales</taxon>
        <taxon>Devosiaceae</taxon>
        <taxon>Pelagibacterium</taxon>
    </lineage>
</organism>
<dbReference type="InterPro" id="IPR011766">
    <property type="entry name" value="TPP_enzyme_TPP-bd"/>
</dbReference>
<dbReference type="EMBL" id="QQNH01000010">
    <property type="protein sequence ID" value="RDE08939.1"/>
    <property type="molecule type" value="Genomic_DNA"/>
</dbReference>
<evidence type="ECO:0000259" key="6">
    <source>
        <dbReference type="Pfam" id="PF02776"/>
    </source>
</evidence>
<feature type="domain" description="Thiamine pyrophosphate enzyme TPP-binding" evidence="5">
    <location>
        <begin position="399"/>
        <end position="545"/>
    </location>
</feature>
<evidence type="ECO:0000256" key="3">
    <source>
        <dbReference type="RuleBase" id="RU362132"/>
    </source>
</evidence>
<keyword evidence="2 3" id="KW-0786">Thiamine pyrophosphate</keyword>
<sequence length="585" mass="62936">MRGADILVEMLVRYEVDHIFGVPGDTNVPLYDAMRLAQDRIRHIMVRDERCGGFMADAYARLSNKPAVMEVPSGAGAMYVLPAVAEAHFSSVPMILITSDTPLRMEGQGVITELECAKLFEPVTKASWQVKSARKIPEMVRRAFRYATGGRPGAVHLVVPEDVLAETVAADAISLHAEAACTRFPSYPASPGEKDIDALIGLIAEARRPLFVAGGGASRSLAGKALQAVAEALGMPVVQTITGQSTLVDDHPLAIGVVGDNGFHPHANRAMEEADLIVYLGSKIGSVVTIGWTFPSDRVERKIVQIDIEATVLGNNTDNALSICADIRLALEALHDRLPQGLAVDPAWPAHLNAMRAEFWHKASAKMESDAVPLAPQRIVKALNDRLVGRPCSILSDPGTPTPHMTQLLRLVDPESSFIIPRAFGGLGYALPAVVGAYLARPHTRPIGLFGDGSFAMSMGELETLVRLDVPAILVHFSNGCFGWIKALQRLHGHNATYSVDFNRVDGAAIAEVFGARAFHVTTPDELDAAFDAAFAHDGLVFIDVEVESIADMAPPVYSWLKRMGRDPMQMGPTDGVSLADGQTR</sequence>
<dbReference type="SUPFAM" id="SSF52518">
    <property type="entry name" value="Thiamin diphosphate-binding fold (THDP-binding)"/>
    <property type="match status" value="2"/>
</dbReference>
<dbReference type="SUPFAM" id="SSF52467">
    <property type="entry name" value="DHS-like NAD/FAD-binding domain"/>
    <property type="match status" value="1"/>
</dbReference>
<dbReference type="Pfam" id="PF02776">
    <property type="entry name" value="TPP_enzyme_N"/>
    <property type="match status" value="1"/>
</dbReference>
<dbReference type="GO" id="GO:0005948">
    <property type="term" value="C:acetolactate synthase complex"/>
    <property type="evidence" value="ECO:0007669"/>
    <property type="project" value="TreeGrafter"/>
</dbReference>
<gene>
    <name evidence="7" type="ORF">DVH29_08955</name>
</gene>
<dbReference type="AlphaFoldDB" id="A0A369W4I6"/>
<evidence type="ECO:0000259" key="4">
    <source>
        <dbReference type="Pfam" id="PF00205"/>
    </source>
</evidence>
<dbReference type="Gene3D" id="3.40.50.970">
    <property type="match status" value="2"/>
</dbReference>
<name>A0A369W4I6_9HYPH</name>
<evidence type="ECO:0000256" key="2">
    <source>
        <dbReference type="ARBA" id="ARBA00023052"/>
    </source>
</evidence>
<dbReference type="InterPro" id="IPR029061">
    <property type="entry name" value="THDP-binding"/>
</dbReference>
<keyword evidence="8" id="KW-1185">Reference proteome</keyword>
<dbReference type="CDD" id="cd07035">
    <property type="entry name" value="TPP_PYR_POX_like"/>
    <property type="match status" value="1"/>
</dbReference>
<evidence type="ECO:0000256" key="1">
    <source>
        <dbReference type="ARBA" id="ARBA00007812"/>
    </source>
</evidence>
<feature type="domain" description="Thiamine pyrophosphate enzyme N-terminal TPP-binding" evidence="6">
    <location>
        <begin position="1"/>
        <end position="113"/>
    </location>
</feature>
<dbReference type="PROSITE" id="PS00187">
    <property type="entry name" value="TPP_ENZYMES"/>
    <property type="match status" value="1"/>
</dbReference>
<dbReference type="GO" id="GO:0009097">
    <property type="term" value="P:isoleucine biosynthetic process"/>
    <property type="evidence" value="ECO:0007669"/>
    <property type="project" value="TreeGrafter"/>
</dbReference>
<reference evidence="8" key="1">
    <citation type="submission" date="2018-07" db="EMBL/GenBank/DDBJ databases">
        <authorList>
            <person name="Liu B.-T."/>
            <person name="Du Z."/>
        </authorList>
    </citation>
    <scope>NUCLEOTIDE SEQUENCE [LARGE SCALE GENOMIC DNA]</scope>
    <source>
        <strain evidence="8">XYN52</strain>
    </source>
</reference>
<dbReference type="GO" id="GO:0003984">
    <property type="term" value="F:acetolactate synthase activity"/>
    <property type="evidence" value="ECO:0007669"/>
    <property type="project" value="TreeGrafter"/>
</dbReference>
<comment type="similarity">
    <text evidence="1 3">Belongs to the TPP enzyme family.</text>
</comment>
<dbReference type="GO" id="GO:0000287">
    <property type="term" value="F:magnesium ion binding"/>
    <property type="evidence" value="ECO:0007669"/>
    <property type="project" value="InterPro"/>
</dbReference>
<dbReference type="PANTHER" id="PTHR18968:SF129">
    <property type="entry name" value="ACETOLACTATE SYNTHASE"/>
    <property type="match status" value="1"/>
</dbReference>
<dbReference type="Pfam" id="PF02775">
    <property type="entry name" value="TPP_enzyme_C"/>
    <property type="match status" value="1"/>
</dbReference>
<dbReference type="InterPro" id="IPR045229">
    <property type="entry name" value="TPP_enz"/>
</dbReference>